<dbReference type="AlphaFoldDB" id="A0A7X5N1I0"/>
<dbReference type="InterPro" id="IPR024079">
    <property type="entry name" value="MetalloPept_cat_dom_sf"/>
</dbReference>
<protein>
    <submittedName>
        <fullName evidence="9">Protease</fullName>
    </submittedName>
</protein>
<name>A0A7X5N1I0_XANPE</name>
<keyword evidence="3 9" id="KW-0645">Protease</keyword>
<keyword evidence="5" id="KW-0378">Hydrolase</keyword>
<comment type="cofactor">
    <cofactor evidence="1">
        <name>Zn(2+)</name>
        <dbReference type="ChEBI" id="CHEBI:29105"/>
    </cofactor>
</comment>
<comment type="caution">
    <text evidence="9">The sequence shown here is derived from an EMBL/GenBank/DDBJ whole genome shotgun (WGS) entry which is preliminary data.</text>
</comment>
<proteinExistence type="inferred from homology"/>
<reference evidence="9 10" key="1">
    <citation type="submission" date="2019-11" db="EMBL/GenBank/DDBJ databases">
        <title>Genome-resolved metagenomics to study the prevalence of co-infection and intraspecific heterogeneity among plant pathogen metapopulations.</title>
        <authorList>
            <person name="Newberry E."/>
            <person name="Bhandari R."/>
            <person name="Kemble J."/>
            <person name="Sikora E."/>
            <person name="Potnis N."/>
        </authorList>
    </citation>
    <scope>NUCLEOTIDE SEQUENCE [LARGE SCALE GENOMIC DNA]</scope>
    <source>
        <strain evidence="9">Xp_Tom_Tuscaloosa_18b</strain>
    </source>
</reference>
<accession>A0A7X5N1I0</accession>
<feature type="domain" description="Lysine-specific metallo-endopeptidase" evidence="8">
    <location>
        <begin position="1"/>
        <end position="80"/>
    </location>
</feature>
<evidence type="ECO:0000313" key="9">
    <source>
        <dbReference type="EMBL" id="NEL79750.1"/>
    </source>
</evidence>
<organism evidence="9 10">
    <name type="scientific">Xanthomonas perforans</name>
    <dbReference type="NCBI Taxonomy" id="442694"/>
    <lineage>
        <taxon>Bacteria</taxon>
        <taxon>Pseudomonadati</taxon>
        <taxon>Pseudomonadota</taxon>
        <taxon>Gammaproteobacteria</taxon>
        <taxon>Lysobacterales</taxon>
        <taxon>Lysobacteraceae</taxon>
        <taxon>Xanthomonas</taxon>
    </lineage>
</organism>
<keyword evidence="4" id="KW-0479">Metal-binding</keyword>
<dbReference type="SMART" id="SM01351">
    <property type="entry name" value="Aspzincin_M35"/>
    <property type="match status" value="1"/>
</dbReference>
<evidence type="ECO:0000313" key="10">
    <source>
        <dbReference type="Proteomes" id="UP000471082"/>
    </source>
</evidence>
<evidence type="ECO:0000256" key="5">
    <source>
        <dbReference type="ARBA" id="ARBA00022801"/>
    </source>
</evidence>
<dbReference type="InterPro" id="IPR050414">
    <property type="entry name" value="Fungal_M35_metalloproteases"/>
</dbReference>
<feature type="non-terminal residue" evidence="9">
    <location>
        <position position="1"/>
    </location>
</feature>
<dbReference type="Pfam" id="PF14521">
    <property type="entry name" value="Aspzincin_M35"/>
    <property type="match status" value="1"/>
</dbReference>
<dbReference type="GO" id="GO:0046872">
    <property type="term" value="F:metal ion binding"/>
    <property type="evidence" value="ECO:0007669"/>
    <property type="project" value="UniProtKB-KW"/>
</dbReference>
<dbReference type="Gene3D" id="3.40.390.10">
    <property type="entry name" value="Collagenase (Catalytic Domain)"/>
    <property type="match status" value="1"/>
</dbReference>
<evidence type="ECO:0000256" key="1">
    <source>
        <dbReference type="ARBA" id="ARBA00001947"/>
    </source>
</evidence>
<dbReference type="GO" id="GO:0004222">
    <property type="term" value="F:metalloendopeptidase activity"/>
    <property type="evidence" value="ECO:0007669"/>
    <property type="project" value="InterPro"/>
</dbReference>
<evidence type="ECO:0000256" key="4">
    <source>
        <dbReference type="ARBA" id="ARBA00022723"/>
    </source>
</evidence>
<gene>
    <name evidence="9" type="ORF">G3W61_26365</name>
</gene>
<evidence type="ECO:0000256" key="6">
    <source>
        <dbReference type="ARBA" id="ARBA00022833"/>
    </source>
</evidence>
<evidence type="ECO:0000256" key="7">
    <source>
        <dbReference type="ARBA" id="ARBA00023049"/>
    </source>
</evidence>
<dbReference type="Proteomes" id="UP000471082">
    <property type="component" value="Unassembled WGS sequence"/>
</dbReference>
<dbReference type="InterPro" id="IPR029463">
    <property type="entry name" value="Lys_MEP"/>
</dbReference>
<dbReference type="PANTHER" id="PTHR37016:SF3">
    <property type="entry name" value="NEUTRAL PROTEASE 2-RELATED"/>
    <property type="match status" value="1"/>
</dbReference>
<comment type="similarity">
    <text evidence="2">Belongs to the peptidase M35 family.</text>
</comment>
<dbReference type="SUPFAM" id="SSF55486">
    <property type="entry name" value="Metalloproteases ('zincins'), catalytic domain"/>
    <property type="match status" value="1"/>
</dbReference>
<evidence type="ECO:0000256" key="2">
    <source>
        <dbReference type="ARBA" id="ARBA00010279"/>
    </source>
</evidence>
<dbReference type="EMBL" id="JAAGYU010000919">
    <property type="protein sequence ID" value="NEL79750.1"/>
    <property type="molecule type" value="Genomic_DNA"/>
</dbReference>
<sequence length="86" mass="9253">AFAYVYPNQPYEIHVCNAFWSASTTGTDSKAGTLVHETSHFTVVAGTQDRVYGQSGARSLAISNPAQAITNADSHEYFAENTPAQN</sequence>
<dbReference type="GO" id="GO:0006508">
    <property type="term" value="P:proteolysis"/>
    <property type="evidence" value="ECO:0007669"/>
    <property type="project" value="UniProtKB-KW"/>
</dbReference>
<dbReference type="PANTHER" id="PTHR37016">
    <property type="match status" value="1"/>
</dbReference>
<evidence type="ECO:0000259" key="8">
    <source>
        <dbReference type="SMART" id="SM01351"/>
    </source>
</evidence>
<keyword evidence="7" id="KW-0482">Metalloprotease</keyword>
<keyword evidence="6" id="KW-0862">Zinc</keyword>
<evidence type="ECO:0000256" key="3">
    <source>
        <dbReference type="ARBA" id="ARBA00022670"/>
    </source>
</evidence>